<name>A0A1I3N620_9ACTN</name>
<gene>
    <name evidence="2" type="ORF">SAMN05216561_11726</name>
</gene>
<reference evidence="2 3" key="1">
    <citation type="submission" date="2016-10" db="EMBL/GenBank/DDBJ databases">
        <authorList>
            <person name="de Groot N.N."/>
        </authorList>
    </citation>
    <scope>NUCLEOTIDE SEQUENCE [LARGE SCALE GENOMIC DNA]</scope>
    <source>
        <strain evidence="2 3">CGMCC 1.11156</strain>
    </source>
</reference>
<dbReference type="GO" id="GO:0016740">
    <property type="term" value="F:transferase activity"/>
    <property type="evidence" value="ECO:0007669"/>
    <property type="project" value="UniProtKB-KW"/>
</dbReference>
<dbReference type="SUPFAM" id="SSF53756">
    <property type="entry name" value="UDP-Glycosyltransferase/glycogen phosphorylase"/>
    <property type="match status" value="1"/>
</dbReference>
<protein>
    <submittedName>
        <fullName evidence="2">Glycosyltransferase involved in cell wall bisynthesis</fullName>
    </submittedName>
</protein>
<evidence type="ECO:0000313" key="2">
    <source>
        <dbReference type="EMBL" id="SFJ04642.1"/>
    </source>
</evidence>
<sequence>MTPGAGSGTPVVVVCFTGNSGLTDYSVSMCRELTPAHDVLLMTADSIEPFYRDLGVPVETAFRRSRHYLQDLLRFLRRVPRLNACSVVFQGPLKLSFLDALAVRYLRRRGVVVAVVVHDVVPHAGGRLATASLHFYYRSFPKLIVHSEDAESRLREVGVDGAVLVVPHGRYDIFDVDHLTRAEARAALGIDPAHRVALFFGNLEERKGLEFFVEAARESTDPALLFLAAGQDFVSAQSPQLRAVVRGDEVLPRLRVDLGRVPHRDVQKYFRAADVVVLPYLEGSTSGVLKLAIAFEVPVLATDVGDIRTELPPEGRLLTGTLSARSLLEGIADMQHQTTPQILDDRLAWRTIVPQMATFLLAE</sequence>
<proteinExistence type="predicted"/>
<keyword evidence="2" id="KW-0808">Transferase</keyword>
<evidence type="ECO:0000259" key="1">
    <source>
        <dbReference type="Pfam" id="PF26334"/>
    </source>
</evidence>
<dbReference type="CDD" id="cd03801">
    <property type="entry name" value="GT4_PimA-like"/>
    <property type="match status" value="1"/>
</dbReference>
<dbReference type="EMBL" id="FOQG01000017">
    <property type="protein sequence ID" value="SFJ04642.1"/>
    <property type="molecule type" value="Genomic_DNA"/>
</dbReference>
<dbReference type="InterPro" id="IPR058591">
    <property type="entry name" value="Gtf3_N"/>
</dbReference>
<dbReference type="Gene3D" id="3.40.50.2000">
    <property type="entry name" value="Glycogen Phosphorylase B"/>
    <property type="match status" value="2"/>
</dbReference>
<feature type="domain" description="Glucosyltransferase 3-like N-terminal" evidence="1">
    <location>
        <begin position="87"/>
        <end position="163"/>
    </location>
</feature>
<dbReference type="AlphaFoldDB" id="A0A1I3N620"/>
<accession>A0A1I3N620</accession>
<dbReference type="Pfam" id="PF26334">
    <property type="entry name" value="Gtf3_N"/>
    <property type="match status" value="1"/>
</dbReference>
<dbReference type="Proteomes" id="UP000198649">
    <property type="component" value="Unassembled WGS sequence"/>
</dbReference>
<keyword evidence="3" id="KW-1185">Reference proteome</keyword>
<organism evidence="2 3">
    <name type="scientific">Nocardioides psychrotolerans</name>
    <dbReference type="NCBI Taxonomy" id="1005945"/>
    <lineage>
        <taxon>Bacteria</taxon>
        <taxon>Bacillati</taxon>
        <taxon>Actinomycetota</taxon>
        <taxon>Actinomycetes</taxon>
        <taxon>Propionibacteriales</taxon>
        <taxon>Nocardioidaceae</taxon>
        <taxon>Nocardioides</taxon>
    </lineage>
</organism>
<dbReference type="STRING" id="1005945.SAMN05216561_11726"/>
<dbReference type="PANTHER" id="PTHR12526">
    <property type="entry name" value="GLYCOSYLTRANSFERASE"/>
    <property type="match status" value="1"/>
</dbReference>
<evidence type="ECO:0000313" key="3">
    <source>
        <dbReference type="Proteomes" id="UP000198649"/>
    </source>
</evidence>
<dbReference type="Pfam" id="PF13692">
    <property type="entry name" value="Glyco_trans_1_4"/>
    <property type="match status" value="1"/>
</dbReference>